<dbReference type="InterPro" id="IPR000595">
    <property type="entry name" value="cNMP-bd_dom"/>
</dbReference>
<dbReference type="Pfam" id="PF13545">
    <property type="entry name" value="HTH_Crp_2"/>
    <property type="match status" value="1"/>
</dbReference>
<organism evidence="5 6">
    <name type="scientific">Methylobacterium oxalidis</name>
    <dbReference type="NCBI Taxonomy" id="944322"/>
    <lineage>
        <taxon>Bacteria</taxon>
        <taxon>Pseudomonadati</taxon>
        <taxon>Pseudomonadota</taxon>
        <taxon>Alphaproteobacteria</taxon>
        <taxon>Hyphomicrobiales</taxon>
        <taxon>Methylobacteriaceae</taxon>
        <taxon>Methylobacterium</taxon>
    </lineage>
</organism>
<protein>
    <submittedName>
        <fullName evidence="5">Crp/Fnr family transcriptional regulator</fullName>
    </submittedName>
</protein>
<reference evidence="6" key="1">
    <citation type="journal article" date="2019" name="Int. J. Syst. Evol. Microbiol.">
        <title>The Global Catalogue of Microorganisms (GCM) 10K type strain sequencing project: providing services to taxonomists for standard genome sequencing and annotation.</title>
        <authorList>
            <consortium name="The Broad Institute Genomics Platform"/>
            <consortium name="The Broad Institute Genome Sequencing Center for Infectious Disease"/>
            <person name="Wu L."/>
            <person name="Ma J."/>
        </authorList>
    </citation>
    <scope>NUCLEOTIDE SEQUENCE [LARGE SCALE GENOMIC DNA]</scope>
    <source>
        <strain evidence="6">NBRC 107715</strain>
    </source>
</reference>
<dbReference type="SUPFAM" id="SSF51206">
    <property type="entry name" value="cAMP-binding domain-like"/>
    <property type="match status" value="1"/>
</dbReference>
<dbReference type="CDD" id="cd00038">
    <property type="entry name" value="CAP_ED"/>
    <property type="match status" value="1"/>
</dbReference>
<evidence type="ECO:0000313" key="6">
    <source>
        <dbReference type="Proteomes" id="UP001156856"/>
    </source>
</evidence>
<gene>
    <name evidence="5" type="ORF">GCM10007888_57880</name>
</gene>
<keyword evidence="1" id="KW-0805">Transcription regulation</keyword>
<dbReference type="SUPFAM" id="SSF46785">
    <property type="entry name" value="Winged helix' DNA-binding domain"/>
    <property type="match status" value="1"/>
</dbReference>
<keyword evidence="3" id="KW-0804">Transcription</keyword>
<dbReference type="Gene3D" id="2.60.120.10">
    <property type="entry name" value="Jelly Rolls"/>
    <property type="match status" value="1"/>
</dbReference>
<evidence type="ECO:0000256" key="2">
    <source>
        <dbReference type="ARBA" id="ARBA00023125"/>
    </source>
</evidence>
<dbReference type="Proteomes" id="UP001156856">
    <property type="component" value="Unassembled WGS sequence"/>
</dbReference>
<evidence type="ECO:0000259" key="4">
    <source>
        <dbReference type="PROSITE" id="PS51063"/>
    </source>
</evidence>
<sequence>MGQGRVVSAAEQSLGVLIRKLESIASLSPQERQALTGLSVTVRTLSAGQDIVRDADRTTQCCLVVQGWTGRYKLLTRGRRQIFSFHVPGDIPDLESLFRPVMDHSVATLTKATVAFIPHESLRELIAAHPGLAAVFWRSTLIDGAVFRAWMLGLGRRSAFEHMAHLFCELYLKLRAVGLAGDGRCPLPITQVDLGDALGLSNVHVNRVLQVLRGQKLISLHSSTLVIEDWPALVRISEFDPEYLGLEKLVAT</sequence>
<dbReference type="Pfam" id="PF00027">
    <property type="entry name" value="cNMP_binding"/>
    <property type="match status" value="1"/>
</dbReference>
<dbReference type="EMBL" id="BSPK01000112">
    <property type="protein sequence ID" value="GLS67404.1"/>
    <property type="molecule type" value="Genomic_DNA"/>
</dbReference>
<evidence type="ECO:0000256" key="1">
    <source>
        <dbReference type="ARBA" id="ARBA00023015"/>
    </source>
</evidence>
<keyword evidence="2" id="KW-0238">DNA-binding</keyword>
<keyword evidence="6" id="KW-1185">Reference proteome</keyword>
<dbReference type="Gene3D" id="1.10.10.10">
    <property type="entry name" value="Winged helix-like DNA-binding domain superfamily/Winged helix DNA-binding domain"/>
    <property type="match status" value="1"/>
</dbReference>
<dbReference type="PROSITE" id="PS51063">
    <property type="entry name" value="HTH_CRP_2"/>
    <property type="match status" value="1"/>
</dbReference>
<dbReference type="InterPro" id="IPR014710">
    <property type="entry name" value="RmlC-like_jellyroll"/>
</dbReference>
<name>A0ABQ6DTF6_9HYPH</name>
<comment type="caution">
    <text evidence="5">The sequence shown here is derived from an EMBL/GenBank/DDBJ whole genome shotgun (WGS) entry which is preliminary data.</text>
</comment>
<accession>A0ABQ6DTF6</accession>
<proteinExistence type="predicted"/>
<dbReference type="InterPro" id="IPR018490">
    <property type="entry name" value="cNMP-bd_dom_sf"/>
</dbReference>
<dbReference type="InterPro" id="IPR036388">
    <property type="entry name" value="WH-like_DNA-bd_sf"/>
</dbReference>
<dbReference type="InterPro" id="IPR012318">
    <property type="entry name" value="HTH_CRP"/>
</dbReference>
<evidence type="ECO:0000313" key="5">
    <source>
        <dbReference type="EMBL" id="GLS67404.1"/>
    </source>
</evidence>
<evidence type="ECO:0000256" key="3">
    <source>
        <dbReference type="ARBA" id="ARBA00023163"/>
    </source>
</evidence>
<feature type="domain" description="HTH crp-type" evidence="4">
    <location>
        <begin position="157"/>
        <end position="231"/>
    </location>
</feature>
<dbReference type="InterPro" id="IPR036390">
    <property type="entry name" value="WH_DNA-bd_sf"/>
</dbReference>